<evidence type="ECO:0000313" key="1">
    <source>
        <dbReference type="EMBL" id="MPC11524.1"/>
    </source>
</evidence>
<comment type="caution">
    <text evidence="1">The sequence shown here is derived from an EMBL/GenBank/DDBJ whole genome shotgun (WGS) entry which is preliminary data.</text>
</comment>
<dbReference type="Proteomes" id="UP000324222">
    <property type="component" value="Unassembled WGS sequence"/>
</dbReference>
<organism evidence="1 2">
    <name type="scientific">Portunus trituberculatus</name>
    <name type="common">Swimming crab</name>
    <name type="synonym">Neptunus trituberculatus</name>
    <dbReference type="NCBI Taxonomy" id="210409"/>
    <lineage>
        <taxon>Eukaryota</taxon>
        <taxon>Metazoa</taxon>
        <taxon>Ecdysozoa</taxon>
        <taxon>Arthropoda</taxon>
        <taxon>Crustacea</taxon>
        <taxon>Multicrustacea</taxon>
        <taxon>Malacostraca</taxon>
        <taxon>Eumalacostraca</taxon>
        <taxon>Eucarida</taxon>
        <taxon>Decapoda</taxon>
        <taxon>Pleocyemata</taxon>
        <taxon>Brachyura</taxon>
        <taxon>Eubrachyura</taxon>
        <taxon>Portunoidea</taxon>
        <taxon>Portunidae</taxon>
        <taxon>Portuninae</taxon>
        <taxon>Portunus</taxon>
    </lineage>
</organism>
<proteinExistence type="predicted"/>
<accession>A0A5B7CSD5</accession>
<dbReference type="EMBL" id="VSRR010000167">
    <property type="protein sequence ID" value="MPC11524.1"/>
    <property type="molecule type" value="Genomic_DNA"/>
</dbReference>
<keyword evidence="2" id="KW-1185">Reference proteome</keyword>
<evidence type="ECO:0000313" key="2">
    <source>
        <dbReference type="Proteomes" id="UP000324222"/>
    </source>
</evidence>
<sequence>MQQLQSQRRQGCSFEKQTRAVGVRGAIFLPLRGGGGGGGRVRANVPASVVSSLRSFVAEGKVQEVFGAGGWWFKDQYVCCCWRPSFVFLCNGGGER</sequence>
<protein>
    <submittedName>
        <fullName evidence="1">Uncharacterized protein</fullName>
    </submittedName>
</protein>
<reference evidence="1 2" key="1">
    <citation type="submission" date="2019-05" db="EMBL/GenBank/DDBJ databases">
        <title>Another draft genome of Portunus trituberculatus and its Hox gene families provides insights of decapod evolution.</title>
        <authorList>
            <person name="Jeong J.-H."/>
            <person name="Song I."/>
            <person name="Kim S."/>
            <person name="Choi T."/>
            <person name="Kim D."/>
            <person name="Ryu S."/>
            <person name="Kim W."/>
        </authorList>
    </citation>
    <scope>NUCLEOTIDE SEQUENCE [LARGE SCALE GENOMIC DNA]</scope>
    <source>
        <tissue evidence="1">Muscle</tissue>
    </source>
</reference>
<dbReference type="AlphaFoldDB" id="A0A5B7CSD5"/>
<gene>
    <name evidence="1" type="ORF">E2C01_004191</name>
</gene>
<name>A0A5B7CSD5_PORTR</name>